<dbReference type="EMBL" id="FTOT01000003">
    <property type="protein sequence ID" value="SIS94425.1"/>
    <property type="molecule type" value="Genomic_DNA"/>
</dbReference>
<evidence type="ECO:0000313" key="2">
    <source>
        <dbReference type="EMBL" id="SIS94425.1"/>
    </source>
</evidence>
<accession>A0A1N7N7V2</accession>
<evidence type="ECO:0000256" key="1">
    <source>
        <dbReference type="SAM" id="MobiDB-lite"/>
    </source>
</evidence>
<proteinExistence type="predicted"/>
<reference evidence="2 3" key="1">
    <citation type="submission" date="2017-01" db="EMBL/GenBank/DDBJ databases">
        <authorList>
            <person name="Mah S.A."/>
            <person name="Swanson W.J."/>
            <person name="Moy G.W."/>
            <person name="Vacquier V.D."/>
        </authorList>
    </citation>
    <scope>NUCLEOTIDE SEQUENCE [LARGE SCALE GENOMIC DNA]</scope>
    <source>
        <strain evidence="2 3">DSM 26375</strain>
    </source>
</reference>
<name>A0A1N7N7V2_9RHOB</name>
<gene>
    <name evidence="2" type="ORF">SAMN05421774_103184</name>
</gene>
<keyword evidence="3" id="KW-1185">Reference proteome</keyword>
<dbReference type="Proteomes" id="UP000186141">
    <property type="component" value="Unassembled WGS sequence"/>
</dbReference>
<dbReference type="AlphaFoldDB" id="A0A1N7N7V2"/>
<protein>
    <submittedName>
        <fullName evidence="2">Uncharacterized protein</fullName>
    </submittedName>
</protein>
<organism evidence="2 3">
    <name type="scientific">Gemmobacter megaterium</name>
    <dbReference type="NCBI Taxonomy" id="1086013"/>
    <lineage>
        <taxon>Bacteria</taxon>
        <taxon>Pseudomonadati</taxon>
        <taxon>Pseudomonadota</taxon>
        <taxon>Alphaproteobacteria</taxon>
        <taxon>Rhodobacterales</taxon>
        <taxon>Paracoccaceae</taxon>
        <taxon>Gemmobacter</taxon>
    </lineage>
</organism>
<sequence length="65" mass="7077">MHDQSRPSGNLQTRVNGPAVLGADLRSWRPVVRPIHHDGRGHSSCAEPPATRTAPVAPFPKAYVR</sequence>
<feature type="region of interest" description="Disordered" evidence="1">
    <location>
        <begin position="34"/>
        <end position="65"/>
    </location>
</feature>
<dbReference type="RefSeq" id="WP_076530587.1">
    <property type="nucleotide sequence ID" value="NZ_BMEH01000003.1"/>
</dbReference>
<dbReference type="STRING" id="1086013.SAMN05421774_103184"/>
<evidence type="ECO:0000313" key="3">
    <source>
        <dbReference type="Proteomes" id="UP000186141"/>
    </source>
</evidence>